<dbReference type="PROSITE" id="PS50850">
    <property type="entry name" value="MFS"/>
    <property type="match status" value="1"/>
</dbReference>
<feature type="transmembrane region" description="Helical" evidence="7">
    <location>
        <begin position="31"/>
        <end position="57"/>
    </location>
</feature>
<dbReference type="PANTHER" id="PTHR42718">
    <property type="entry name" value="MAJOR FACILITATOR SUPERFAMILY MULTIDRUG TRANSPORTER MFSC"/>
    <property type="match status" value="1"/>
</dbReference>
<evidence type="ECO:0000313" key="10">
    <source>
        <dbReference type="Proteomes" id="UP000255467"/>
    </source>
</evidence>
<protein>
    <submittedName>
        <fullName evidence="9">Antiseptic resistance protein</fullName>
    </submittedName>
</protein>
<sequence>MRVHVLFRLMTTTALKSAAASADTNSWPLRLWGMLITLCIVLFLDGLDVSMIGVALPSIGTELDLPTSTLQWLVSGYVLGYGGLLLLGGRTADLLGRRKVFLIALAVFALASLAGALVSSGPLLILTRFIKGLAAAFTAPTGLSIITTNFAEGPARNKALSIYTVFGAGGYSMGLLFGGLMTGIGWRWTFLLPVPIALAALVAAIFLVPKDKPADEGGHDILGAVLSTAAMLLLVYTVVTAPEVGWASARTIGSFVLAAALFAGFIAVEKRVRYPLVRLGILRKATLVRASLAIIAVGGSYFSWQFITTLYFQDTLGWSPLHLALALLPVGLLVVTSAFVSDKLVDRFGTGPIIAVTMAVMAVGYLMFLRVDTAPNYLTVLLPAILLIGIGWVGFPAINIQATSGIDNDEQGLAAGVLQTAMQVGAAIVLAVTTAIVTSGAHTDPSPAAMLDTYRPGLEFAAGVAIVGALVALTVYLPKRRKNRAVEQTEAELQLVG</sequence>
<dbReference type="Proteomes" id="UP000255467">
    <property type="component" value="Unassembled WGS sequence"/>
</dbReference>
<keyword evidence="3" id="KW-1003">Cell membrane</keyword>
<feature type="transmembrane region" description="Helical" evidence="7">
    <location>
        <begin position="245"/>
        <end position="266"/>
    </location>
</feature>
<accession>A0A378YF83</accession>
<dbReference type="Pfam" id="PF07690">
    <property type="entry name" value="MFS_1"/>
    <property type="match status" value="1"/>
</dbReference>
<feature type="transmembrane region" description="Helical" evidence="7">
    <location>
        <begin position="100"/>
        <end position="126"/>
    </location>
</feature>
<gene>
    <name evidence="9" type="primary">qacA_5</name>
    <name evidence="9" type="ORF">NCTC1934_01883</name>
</gene>
<feature type="transmembrane region" description="Helical" evidence="7">
    <location>
        <begin position="377"/>
        <end position="400"/>
    </location>
</feature>
<keyword evidence="5 7" id="KW-1133">Transmembrane helix</keyword>
<feature type="transmembrane region" description="Helical" evidence="7">
    <location>
        <begin position="69"/>
        <end position="88"/>
    </location>
</feature>
<evidence type="ECO:0000256" key="2">
    <source>
        <dbReference type="ARBA" id="ARBA00022448"/>
    </source>
</evidence>
<feature type="domain" description="Major facilitator superfamily (MFS) profile" evidence="8">
    <location>
        <begin position="34"/>
        <end position="480"/>
    </location>
</feature>
<proteinExistence type="predicted"/>
<name>A0A378YF83_9NOCA</name>
<feature type="transmembrane region" description="Helical" evidence="7">
    <location>
        <begin position="163"/>
        <end position="184"/>
    </location>
</feature>
<evidence type="ECO:0000256" key="1">
    <source>
        <dbReference type="ARBA" id="ARBA00004651"/>
    </source>
</evidence>
<dbReference type="GO" id="GO:0005886">
    <property type="term" value="C:plasma membrane"/>
    <property type="evidence" value="ECO:0007669"/>
    <property type="project" value="UniProtKB-SubCell"/>
</dbReference>
<comment type="subcellular location">
    <subcellularLocation>
        <location evidence="1">Cell membrane</location>
        <topology evidence="1">Multi-pass membrane protein</topology>
    </subcellularLocation>
</comment>
<feature type="transmembrane region" description="Helical" evidence="7">
    <location>
        <begin position="221"/>
        <end position="239"/>
    </location>
</feature>
<evidence type="ECO:0000313" key="9">
    <source>
        <dbReference type="EMBL" id="SUA75049.1"/>
    </source>
</evidence>
<reference evidence="9 10" key="1">
    <citation type="submission" date="2018-06" db="EMBL/GenBank/DDBJ databases">
        <authorList>
            <consortium name="Pathogen Informatics"/>
            <person name="Doyle S."/>
        </authorList>
    </citation>
    <scope>NUCLEOTIDE SEQUENCE [LARGE SCALE GENOMIC DNA]</scope>
    <source>
        <strain evidence="9 10">NCTC1934</strain>
    </source>
</reference>
<dbReference type="Gene3D" id="1.20.1720.10">
    <property type="entry name" value="Multidrug resistance protein D"/>
    <property type="match status" value="1"/>
</dbReference>
<evidence type="ECO:0000256" key="5">
    <source>
        <dbReference type="ARBA" id="ARBA00022989"/>
    </source>
</evidence>
<keyword evidence="2" id="KW-0813">Transport</keyword>
<dbReference type="InterPro" id="IPR005829">
    <property type="entry name" value="Sugar_transporter_CS"/>
</dbReference>
<keyword evidence="6 7" id="KW-0472">Membrane</keyword>
<dbReference type="CDD" id="cd17321">
    <property type="entry name" value="MFS_MMR_MDR_like"/>
    <property type="match status" value="1"/>
</dbReference>
<dbReference type="InterPro" id="IPR036259">
    <property type="entry name" value="MFS_trans_sf"/>
</dbReference>
<evidence type="ECO:0000256" key="7">
    <source>
        <dbReference type="SAM" id="Phobius"/>
    </source>
</evidence>
<dbReference type="Gene3D" id="1.20.1250.20">
    <property type="entry name" value="MFS general substrate transporter like domains"/>
    <property type="match status" value="1"/>
</dbReference>
<dbReference type="InterPro" id="IPR011701">
    <property type="entry name" value="MFS"/>
</dbReference>
<dbReference type="AlphaFoldDB" id="A0A378YF83"/>
<dbReference type="EMBL" id="UGRY01000002">
    <property type="protein sequence ID" value="SUA75049.1"/>
    <property type="molecule type" value="Genomic_DNA"/>
</dbReference>
<feature type="transmembrane region" description="Helical" evidence="7">
    <location>
        <begin position="352"/>
        <end position="371"/>
    </location>
</feature>
<evidence type="ECO:0000256" key="3">
    <source>
        <dbReference type="ARBA" id="ARBA00022475"/>
    </source>
</evidence>
<feature type="transmembrane region" description="Helical" evidence="7">
    <location>
        <begin position="457"/>
        <end position="477"/>
    </location>
</feature>
<keyword evidence="4 7" id="KW-0812">Transmembrane</keyword>
<feature type="transmembrane region" description="Helical" evidence="7">
    <location>
        <begin position="412"/>
        <end position="437"/>
    </location>
</feature>
<evidence type="ECO:0000259" key="8">
    <source>
        <dbReference type="PROSITE" id="PS50850"/>
    </source>
</evidence>
<dbReference type="InterPro" id="IPR020846">
    <property type="entry name" value="MFS_dom"/>
</dbReference>
<dbReference type="STRING" id="1406858.GCA_000710895_02727"/>
<feature type="transmembrane region" description="Helical" evidence="7">
    <location>
        <begin position="319"/>
        <end position="340"/>
    </location>
</feature>
<dbReference type="GO" id="GO:0022857">
    <property type="term" value="F:transmembrane transporter activity"/>
    <property type="evidence" value="ECO:0007669"/>
    <property type="project" value="InterPro"/>
</dbReference>
<dbReference type="PROSITE" id="PS00216">
    <property type="entry name" value="SUGAR_TRANSPORT_1"/>
    <property type="match status" value="1"/>
</dbReference>
<keyword evidence="10" id="KW-1185">Reference proteome</keyword>
<dbReference type="PANTHER" id="PTHR42718:SF46">
    <property type="entry name" value="BLR6921 PROTEIN"/>
    <property type="match status" value="1"/>
</dbReference>
<evidence type="ECO:0000256" key="4">
    <source>
        <dbReference type="ARBA" id="ARBA00022692"/>
    </source>
</evidence>
<feature type="transmembrane region" description="Helical" evidence="7">
    <location>
        <begin position="190"/>
        <end position="209"/>
    </location>
</feature>
<feature type="transmembrane region" description="Helical" evidence="7">
    <location>
        <begin position="287"/>
        <end position="307"/>
    </location>
</feature>
<dbReference type="SUPFAM" id="SSF103473">
    <property type="entry name" value="MFS general substrate transporter"/>
    <property type="match status" value="1"/>
</dbReference>
<feature type="transmembrane region" description="Helical" evidence="7">
    <location>
        <begin position="132"/>
        <end position="151"/>
    </location>
</feature>
<evidence type="ECO:0000256" key="6">
    <source>
        <dbReference type="ARBA" id="ARBA00023136"/>
    </source>
</evidence>
<organism evidence="9 10">
    <name type="scientific">Nocardia otitidiscaviarum</name>
    <dbReference type="NCBI Taxonomy" id="1823"/>
    <lineage>
        <taxon>Bacteria</taxon>
        <taxon>Bacillati</taxon>
        <taxon>Actinomycetota</taxon>
        <taxon>Actinomycetes</taxon>
        <taxon>Mycobacteriales</taxon>
        <taxon>Nocardiaceae</taxon>
        <taxon>Nocardia</taxon>
    </lineage>
</organism>